<dbReference type="EMBL" id="QUNF01000013">
    <property type="protein sequence ID" value="REG85331.1"/>
    <property type="molecule type" value="Genomic_DNA"/>
</dbReference>
<protein>
    <submittedName>
        <fullName evidence="1">Uncharacterized protein</fullName>
    </submittedName>
</protein>
<keyword evidence="2" id="KW-1185">Reference proteome</keyword>
<gene>
    <name evidence="1" type="ORF">C8N25_11318</name>
</gene>
<reference evidence="1 2" key="1">
    <citation type="submission" date="2018-08" db="EMBL/GenBank/DDBJ databases">
        <title>Genomic Encyclopedia of Archaeal and Bacterial Type Strains, Phase II (KMG-II): from individual species to whole genera.</title>
        <authorList>
            <person name="Goeker M."/>
        </authorList>
    </citation>
    <scope>NUCLEOTIDE SEQUENCE [LARGE SCALE GENOMIC DNA]</scope>
    <source>
        <strain evidence="1 2">DSM 15986</strain>
    </source>
</reference>
<proteinExistence type="predicted"/>
<accession>A0A3E0DQG7</accession>
<evidence type="ECO:0000313" key="2">
    <source>
        <dbReference type="Proteomes" id="UP000256405"/>
    </source>
</evidence>
<dbReference type="Proteomes" id="UP000256405">
    <property type="component" value="Unassembled WGS sequence"/>
</dbReference>
<organism evidence="1 2">
    <name type="scientific">Algoriphagus antarcticus</name>
    <dbReference type="NCBI Taxonomy" id="238540"/>
    <lineage>
        <taxon>Bacteria</taxon>
        <taxon>Pseudomonadati</taxon>
        <taxon>Bacteroidota</taxon>
        <taxon>Cytophagia</taxon>
        <taxon>Cytophagales</taxon>
        <taxon>Cyclobacteriaceae</taxon>
        <taxon>Algoriphagus</taxon>
    </lineage>
</organism>
<name>A0A3E0DQG7_9BACT</name>
<evidence type="ECO:0000313" key="1">
    <source>
        <dbReference type="EMBL" id="REG85331.1"/>
    </source>
</evidence>
<sequence length="70" mass="8345">MKHEKMMYDIQRLLAEQDFKNEDELNAFMDQLVGKKIPLPSKKNMSPAEWAKELIFEAYEMYPPEQVHIS</sequence>
<dbReference type="RefSeq" id="WP_086543834.1">
    <property type="nucleotide sequence ID" value="NZ_MSSW01000093.1"/>
</dbReference>
<dbReference type="AlphaFoldDB" id="A0A3E0DQG7"/>
<comment type="caution">
    <text evidence="1">The sequence shown here is derived from an EMBL/GenBank/DDBJ whole genome shotgun (WGS) entry which is preliminary data.</text>
</comment>